<dbReference type="GeneID" id="126886802"/>
<reference evidence="1" key="1">
    <citation type="submission" date="2025-05" db="UniProtKB">
        <authorList>
            <consortium name="EnsemblMetazoa"/>
        </authorList>
    </citation>
    <scope>IDENTIFICATION</scope>
</reference>
<dbReference type="RefSeq" id="XP_050509825.1">
    <property type="nucleotide sequence ID" value="XM_050653868.1"/>
</dbReference>
<dbReference type="EnsemblMetazoa" id="XM_050653868.1">
    <property type="protein sequence ID" value="XP_050509825.1"/>
    <property type="gene ID" value="LOC126886802"/>
</dbReference>
<sequence>MSEITLYLWKPKLPCSVGHIAMQFPDGEYISFWPSTCKSITAKGRGCSMSYKEDIGINKEKREADKILKLPSSIINQEDAINWWNDYLCSSSTNYNLVAVNCATSVFNCLVQGGILSNCA</sequence>
<organism evidence="1 2">
    <name type="scientific">Diabrotica virgifera virgifera</name>
    <name type="common">western corn rootworm</name>
    <dbReference type="NCBI Taxonomy" id="50390"/>
    <lineage>
        <taxon>Eukaryota</taxon>
        <taxon>Metazoa</taxon>
        <taxon>Ecdysozoa</taxon>
        <taxon>Arthropoda</taxon>
        <taxon>Hexapoda</taxon>
        <taxon>Insecta</taxon>
        <taxon>Pterygota</taxon>
        <taxon>Neoptera</taxon>
        <taxon>Endopterygota</taxon>
        <taxon>Coleoptera</taxon>
        <taxon>Polyphaga</taxon>
        <taxon>Cucujiformia</taxon>
        <taxon>Chrysomeloidea</taxon>
        <taxon>Chrysomelidae</taxon>
        <taxon>Galerucinae</taxon>
        <taxon>Diabroticina</taxon>
        <taxon>Diabroticites</taxon>
        <taxon>Diabrotica</taxon>
    </lineage>
</organism>
<dbReference type="Proteomes" id="UP001652700">
    <property type="component" value="Unplaced"/>
</dbReference>
<evidence type="ECO:0000313" key="2">
    <source>
        <dbReference type="Proteomes" id="UP001652700"/>
    </source>
</evidence>
<protein>
    <submittedName>
        <fullName evidence="1">Uncharacterized protein</fullName>
    </submittedName>
</protein>
<accession>A0ABM5KI05</accession>
<keyword evidence="2" id="KW-1185">Reference proteome</keyword>
<proteinExistence type="predicted"/>
<name>A0ABM5KI05_DIAVI</name>
<evidence type="ECO:0000313" key="1">
    <source>
        <dbReference type="EnsemblMetazoa" id="XP_050509825.1"/>
    </source>
</evidence>